<sequence length="84" mass="9412">MVMVYAKIRVPPDAQQQELFWPSPLALPPLMITTEPRNILLRHFYQNSENKPRPKRAAPESAALRNGKQARSPAEGGSQSSTRS</sequence>
<evidence type="ECO:0000313" key="1">
    <source>
        <dbReference type="EMBL" id="EMS63786.1"/>
    </source>
</evidence>
<evidence type="ECO:0008006" key="2">
    <source>
        <dbReference type="Google" id="ProtNLM"/>
    </source>
</evidence>
<dbReference type="AlphaFoldDB" id="M7ZVW3"/>
<dbReference type="EMBL" id="KD065313">
    <property type="protein sequence ID" value="EMS63786.1"/>
    <property type="molecule type" value="Genomic_DNA"/>
</dbReference>
<dbReference type="STRING" id="4572.M7ZVW3"/>
<accession>M7ZVW3</accession>
<protein>
    <recommendedName>
        <fullName evidence="2">DET1- and DDB1-associated protein 1</fullName>
    </recommendedName>
</protein>
<gene>
    <name evidence="1" type="ORF">TRIUR3_12544</name>
</gene>
<reference evidence="1" key="1">
    <citation type="journal article" date="2013" name="Nature">
        <title>Draft genome of the wheat A-genome progenitor Triticum urartu.</title>
        <authorList>
            <person name="Ling H.Q."/>
            <person name="Zhao S."/>
            <person name="Liu D."/>
            <person name="Wang J."/>
            <person name="Sun H."/>
            <person name="Zhang C."/>
            <person name="Fan H."/>
            <person name="Li D."/>
            <person name="Dong L."/>
            <person name="Tao Y."/>
            <person name="Gao C."/>
            <person name="Wu H."/>
            <person name="Li Y."/>
            <person name="Cui Y."/>
            <person name="Guo X."/>
            <person name="Zheng S."/>
            <person name="Wang B."/>
            <person name="Yu K."/>
            <person name="Liang Q."/>
            <person name="Yang W."/>
            <person name="Lou X."/>
            <person name="Chen J."/>
            <person name="Feng M."/>
            <person name="Jian J."/>
            <person name="Zhang X."/>
            <person name="Luo G."/>
            <person name="Jiang Y."/>
            <person name="Liu J."/>
            <person name="Wang Z."/>
            <person name="Sha Y."/>
            <person name="Zhang B."/>
            <person name="Wu H."/>
            <person name="Tang D."/>
            <person name="Shen Q."/>
            <person name="Xue P."/>
            <person name="Zou S."/>
            <person name="Wang X."/>
            <person name="Liu X."/>
            <person name="Wang F."/>
            <person name="Yang Y."/>
            <person name="An X."/>
            <person name="Dong Z."/>
            <person name="Zhang K."/>
            <person name="Zhang X."/>
            <person name="Luo M.C."/>
            <person name="Dvorak J."/>
            <person name="Tong Y."/>
            <person name="Wang J."/>
            <person name="Yang H."/>
            <person name="Li Z."/>
            <person name="Wang D."/>
            <person name="Zhang A."/>
            <person name="Wang J."/>
        </authorList>
    </citation>
    <scope>NUCLEOTIDE SEQUENCE</scope>
</reference>
<name>M7ZVW3_TRIUA</name>
<organism evidence="1">
    <name type="scientific">Triticum urartu</name>
    <name type="common">Red wild einkorn</name>
    <name type="synonym">Crithodium urartu</name>
    <dbReference type="NCBI Taxonomy" id="4572"/>
    <lineage>
        <taxon>Eukaryota</taxon>
        <taxon>Viridiplantae</taxon>
        <taxon>Streptophyta</taxon>
        <taxon>Embryophyta</taxon>
        <taxon>Tracheophyta</taxon>
        <taxon>Spermatophyta</taxon>
        <taxon>Magnoliopsida</taxon>
        <taxon>Liliopsida</taxon>
        <taxon>Poales</taxon>
        <taxon>Poaceae</taxon>
        <taxon>BOP clade</taxon>
        <taxon>Pooideae</taxon>
        <taxon>Triticodae</taxon>
        <taxon>Triticeae</taxon>
        <taxon>Triticinae</taxon>
        <taxon>Triticum</taxon>
    </lineage>
</organism>
<dbReference type="OMA" id="QELFWPS"/>
<proteinExistence type="predicted"/>